<dbReference type="GO" id="GO:0015833">
    <property type="term" value="P:peptide transport"/>
    <property type="evidence" value="ECO:0007669"/>
    <property type="project" value="TreeGrafter"/>
</dbReference>
<evidence type="ECO:0000313" key="7">
    <source>
        <dbReference type="Proteomes" id="UP000036097"/>
    </source>
</evidence>
<evidence type="ECO:0000259" key="5">
    <source>
        <dbReference type="Pfam" id="PF00496"/>
    </source>
</evidence>
<dbReference type="InterPro" id="IPR000914">
    <property type="entry name" value="SBP_5_dom"/>
</dbReference>
<keyword evidence="3 4" id="KW-0732">Signal</keyword>
<accession>A0A0J1JM27</accession>
<protein>
    <submittedName>
        <fullName evidence="6">Peptide-binding protein</fullName>
    </submittedName>
</protein>
<dbReference type="PANTHER" id="PTHR30290:SF9">
    <property type="entry name" value="OLIGOPEPTIDE-BINDING PROTEIN APPA"/>
    <property type="match status" value="1"/>
</dbReference>
<feature type="signal peptide" evidence="4">
    <location>
        <begin position="1"/>
        <end position="38"/>
    </location>
</feature>
<evidence type="ECO:0000256" key="4">
    <source>
        <dbReference type="SAM" id="SignalP"/>
    </source>
</evidence>
<keyword evidence="2" id="KW-0813">Transport</keyword>
<comment type="similarity">
    <text evidence="1">Belongs to the bacterial solute-binding protein 5 family.</text>
</comment>
<dbReference type="GO" id="GO:0043190">
    <property type="term" value="C:ATP-binding cassette (ABC) transporter complex"/>
    <property type="evidence" value="ECO:0007669"/>
    <property type="project" value="InterPro"/>
</dbReference>
<dbReference type="InterPro" id="IPR030678">
    <property type="entry name" value="Peptide/Ni-bd"/>
</dbReference>
<comment type="caution">
    <text evidence="6">The sequence shown here is derived from an EMBL/GenBank/DDBJ whole genome shotgun (WGS) entry which is preliminary data.</text>
</comment>
<dbReference type="Gene3D" id="3.10.105.10">
    <property type="entry name" value="Dipeptide-binding Protein, Domain 3"/>
    <property type="match status" value="1"/>
</dbReference>
<dbReference type="PATRIC" id="fig|1195763.3.peg.4448"/>
<dbReference type="PANTHER" id="PTHR30290">
    <property type="entry name" value="PERIPLASMIC BINDING COMPONENT OF ABC TRANSPORTER"/>
    <property type="match status" value="1"/>
</dbReference>
<dbReference type="CDD" id="cd08518">
    <property type="entry name" value="PBP2_NikA_DppA_OppA_like_19"/>
    <property type="match status" value="1"/>
</dbReference>
<dbReference type="GO" id="GO:0030288">
    <property type="term" value="C:outer membrane-bounded periplasmic space"/>
    <property type="evidence" value="ECO:0007669"/>
    <property type="project" value="UniProtKB-ARBA"/>
</dbReference>
<feature type="domain" description="Solute-binding protein family 5" evidence="5">
    <location>
        <begin position="97"/>
        <end position="418"/>
    </location>
</feature>
<dbReference type="GO" id="GO:1904680">
    <property type="term" value="F:peptide transmembrane transporter activity"/>
    <property type="evidence" value="ECO:0007669"/>
    <property type="project" value="TreeGrafter"/>
</dbReference>
<dbReference type="Gene3D" id="3.40.190.10">
    <property type="entry name" value="Periplasmic binding protein-like II"/>
    <property type="match status" value="1"/>
</dbReference>
<evidence type="ECO:0000256" key="3">
    <source>
        <dbReference type="ARBA" id="ARBA00022729"/>
    </source>
</evidence>
<dbReference type="STRING" id="1195763.ABT56_20735"/>
<feature type="chain" id="PRO_5005254088" evidence="4">
    <location>
        <begin position="39"/>
        <end position="543"/>
    </location>
</feature>
<dbReference type="SUPFAM" id="SSF53850">
    <property type="entry name" value="Periplasmic binding protein-like II"/>
    <property type="match status" value="1"/>
</dbReference>
<evidence type="ECO:0000313" key="6">
    <source>
        <dbReference type="EMBL" id="KLV03202.1"/>
    </source>
</evidence>
<gene>
    <name evidence="6" type="ORF">ABT56_20735</name>
</gene>
<keyword evidence="7" id="KW-1185">Reference proteome</keyword>
<dbReference type="Proteomes" id="UP000036097">
    <property type="component" value="Unassembled WGS sequence"/>
</dbReference>
<evidence type="ECO:0000256" key="2">
    <source>
        <dbReference type="ARBA" id="ARBA00022448"/>
    </source>
</evidence>
<evidence type="ECO:0000256" key="1">
    <source>
        <dbReference type="ARBA" id="ARBA00005695"/>
    </source>
</evidence>
<proteinExistence type="inferred from homology"/>
<name>A0A0J1JM27_9GAMM</name>
<dbReference type="InterPro" id="IPR039424">
    <property type="entry name" value="SBP_5"/>
</dbReference>
<dbReference type="EMBL" id="LDOT01000039">
    <property type="protein sequence ID" value="KLV03202.1"/>
    <property type="molecule type" value="Genomic_DNA"/>
</dbReference>
<dbReference type="AlphaFoldDB" id="A0A0J1JM27"/>
<dbReference type="PIRSF" id="PIRSF002741">
    <property type="entry name" value="MppA"/>
    <property type="match status" value="1"/>
</dbReference>
<reference evidence="6 7" key="1">
    <citation type="submission" date="2015-05" db="EMBL/GenBank/DDBJ databases">
        <title>Photobacterium galathea sp. nov.</title>
        <authorList>
            <person name="Machado H."/>
            <person name="Gram L."/>
        </authorList>
    </citation>
    <scope>NUCLEOTIDE SEQUENCE [LARGE SCALE GENOMIC DNA]</scope>
    <source>
        <strain evidence="6 7">CGMCC 1.12159</strain>
    </source>
</reference>
<dbReference type="Pfam" id="PF00496">
    <property type="entry name" value="SBP_bac_5"/>
    <property type="match status" value="1"/>
</dbReference>
<organism evidence="6 7">
    <name type="scientific">Photobacterium aquae</name>
    <dbReference type="NCBI Taxonomy" id="1195763"/>
    <lineage>
        <taxon>Bacteria</taxon>
        <taxon>Pseudomonadati</taxon>
        <taxon>Pseudomonadota</taxon>
        <taxon>Gammaproteobacteria</taxon>
        <taxon>Vibrionales</taxon>
        <taxon>Vibrionaceae</taxon>
        <taxon>Photobacterium</taxon>
    </lineage>
</organism>
<sequence>MVKRKNNGTQARRRSALCSALSVSVLLSGAAWHPLAWSAVSDHPAASVQATDGYDQPVTLSLGDEPEAGFDPIYGWGRYNNPLIQSALLKRNGELNVEGDLAEGWTLSPDKKAWTVTLRPGLVFSDGKPLTAEDVAFTYRTAQSAATLYDLSNLDRIEVNSPESLTFYLKQADILFADTLASLAIVPQHAYGADYAQHPIGSGPYQFVRWQKGQLLELVANPLYYGPQPHLRHLIIVFSDEESRYTQLLARQLDLAAIPPQYARNLPGTTKLWSITSVDNRGIAWPMVPYDGHSIGNDVTSDKAIRTAIDGIIDRKLLVGALLDGHARQAYSIADGLPWSTEPVHRHTSLDQAKAQLDAAGWQVQPDGVRAKNGVRAEFTLYYKSGDSIREQLVLAVAQMIKPLGIAVRTKGTSWENISKVMHRSPVLFGFGALSPSEMRYTYHSRFRGVDFYNSGYYSRPAVDRELDAAQSSPSWLEAMPHFQQAQQLVYQDVPWTWLVNLQHLYAGNPCLNLASPMVEPHDHGWPLTNNITDWTWECSARP</sequence>